<evidence type="ECO:0000313" key="2">
    <source>
        <dbReference type="Proteomes" id="UP000826195"/>
    </source>
</evidence>
<dbReference type="Proteomes" id="UP000826195">
    <property type="component" value="Unassembled WGS sequence"/>
</dbReference>
<reference evidence="1 2" key="1">
    <citation type="journal article" date="2021" name="J. Hered.">
        <title>A chromosome-level genome assembly of the parasitoid wasp, Cotesia glomerata (Hymenoptera: Braconidae).</title>
        <authorList>
            <person name="Pinto B.J."/>
            <person name="Weis J.J."/>
            <person name="Gamble T."/>
            <person name="Ode P.J."/>
            <person name="Paul R."/>
            <person name="Zaspel J.M."/>
        </authorList>
    </citation>
    <scope>NUCLEOTIDE SEQUENCE [LARGE SCALE GENOMIC DNA]</scope>
    <source>
        <strain evidence="1">CgM1</strain>
    </source>
</reference>
<dbReference type="EMBL" id="JAHXZJ010001119">
    <property type="protein sequence ID" value="KAH0554462.1"/>
    <property type="molecule type" value="Genomic_DNA"/>
</dbReference>
<sequence>MGGSGVETEVTCWRWSRTRWRGMFNRDMVKVLVYCRTLFNTYRDPIHLRRCLTRVPREYQWSQDCRALRSIRATEMSENHTAHIHYQLYPLSTCLLYRTDIQYHFPILFIPNTNASRPSNPFTIANYIPLKVKTIRNSTQPTLDLSINSRLKERLLLTTITFLNYSIDKQIEVINI</sequence>
<dbReference type="AlphaFoldDB" id="A0AAV7I745"/>
<proteinExistence type="predicted"/>
<evidence type="ECO:0000313" key="1">
    <source>
        <dbReference type="EMBL" id="KAH0554462.1"/>
    </source>
</evidence>
<organism evidence="1 2">
    <name type="scientific">Cotesia glomerata</name>
    <name type="common">Lepidopteran parasitic wasp</name>
    <name type="synonym">Apanteles glomeratus</name>
    <dbReference type="NCBI Taxonomy" id="32391"/>
    <lineage>
        <taxon>Eukaryota</taxon>
        <taxon>Metazoa</taxon>
        <taxon>Ecdysozoa</taxon>
        <taxon>Arthropoda</taxon>
        <taxon>Hexapoda</taxon>
        <taxon>Insecta</taxon>
        <taxon>Pterygota</taxon>
        <taxon>Neoptera</taxon>
        <taxon>Endopterygota</taxon>
        <taxon>Hymenoptera</taxon>
        <taxon>Apocrita</taxon>
        <taxon>Ichneumonoidea</taxon>
        <taxon>Braconidae</taxon>
        <taxon>Microgastrinae</taxon>
        <taxon>Cotesia</taxon>
    </lineage>
</organism>
<gene>
    <name evidence="1" type="ORF">KQX54_010849</name>
</gene>
<comment type="caution">
    <text evidence="1">The sequence shown here is derived from an EMBL/GenBank/DDBJ whole genome shotgun (WGS) entry which is preliminary data.</text>
</comment>
<name>A0AAV7I745_COTGL</name>
<protein>
    <submittedName>
        <fullName evidence="1">Uncharacterized protein</fullName>
    </submittedName>
</protein>
<keyword evidence="2" id="KW-1185">Reference proteome</keyword>
<accession>A0AAV7I745</accession>